<name>A0A2U2P963_9SPHI</name>
<comment type="caution">
    <text evidence="1">The sequence shown here is derived from an EMBL/GenBank/DDBJ whole genome shotgun (WGS) entry which is preliminary data.</text>
</comment>
<dbReference type="OrthoDB" id="2972467at2"/>
<dbReference type="PANTHER" id="PTHR32305">
    <property type="match status" value="1"/>
</dbReference>
<reference evidence="1 2" key="1">
    <citation type="submission" date="2018-04" db="EMBL/GenBank/DDBJ databases">
        <title>Pedobacter chongqingensis sp. nov., isolated from a rottenly hemp rope.</title>
        <authorList>
            <person name="Cai Y."/>
        </authorList>
    </citation>
    <scope>NUCLEOTIDE SEQUENCE [LARGE SCALE GENOMIC DNA]</scope>
    <source>
        <strain evidence="1 2">FJ4-8</strain>
    </source>
</reference>
<proteinExistence type="predicted"/>
<gene>
    <name evidence="1" type="ORF">DDR33_24950</name>
</gene>
<sequence length="529" mass="58209">GWLKGTSSAEFSQTLNYEEGSRYNGDITSVNWTLAGSSKTFSYSYDPLNRLTSGTSPDMSENNISYDNLGNLLSMTRDGKTLGYDYTYDGARGNRLNAVSGTWFNGTKYFRYDANGNVTRDDSRGISSISYNHLNLPLQVSSASGTLLSYSYTATGEKLRSYNSKTGTTTDYVGGTRYENNDLKVVLTEEGQLRRSGNSYSYEYWVKDHLGNTRVAFYRNPTTGQLEVLQREDYYPFGLNKVRGSLSSSKTNYLYNGKELQEGFDLLDYGARFYDVQTGRWTSLDPSAENDPSLSPYIYGFNNPVRFTDPDGKWPDDDGPDQMTSASIGAALGSVIVNAKLSLQTLAYNMGDLVGITPAGEGKKWEAQQEFSKSEGRYVTVMRQVPREGLVNDMLSHVGDGLNATAAVASFTRGTTSSSFFAKSGQEQAGTNAVSQTLKKGLTEPTLPPKTIAESDGVKIVHYTRSGDHGPPHAHVMGGGKETKIGQAGRPIKGSPELTKQQADVISQYKAEIRKAIDKIGRWFNYNRQ</sequence>
<organism evidence="1 2">
    <name type="scientific">Pararcticibacter amylolyticus</name>
    <dbReference type="NCBI Taxonomy" id="2173175"/>
    <lineage>
        <taxon>Bacteria</taxon>
        <taxon>Pseudomonadati</taxon>
        <taxon>Bacteroidota</taxon>
        <taxon>Sphingobacteriia</taxon>
        <taxon>Sphingobacteriales</taxon>
        <taxon>Sphingobacteriaceae</taxon>
        <taxon>Pararcticibacter</taxon>
    </lineage>
</organism>
<dbReference type="InterPro" id="IPR022385">
    <property type="entry name" value="Rhs_assc_core"/>
</dbReference>
<dbReference type="InterPro" id="IPR050708">
    <property type="entry name" value="T6SS_VgrG/RHS"/>
</dbReference>
<accession>A0A2U2P963</accession>
<dbReference type="Gene3D" id="2.180.10.10">
    <property type="entry name" value="RHS repeat-associated core"/>
    <property type="match status" value="1"/>
</dbReference>
<evidence type="ECO:0008006" key="3">
    <source>
        <dbReference type="Google" id="ProtNLM"/>
    </source>
</evidence>
<feature type="non-terminal residue" evidence="1">
    <location>
        <position position="1"/>
    </location>
</feature>
<dbReference type="PANTHER" id="PTHR32305:SF15">
    <property type="entry name" value="PROTEIN RHSA-RELATED"/>
    <property type="match status" value="1"/>
</dbReference>
<dbReference type="EMBL" id="QEAS01000057">
    <property type="protein sequence ID" value="PWG77922.1"/>
    <property type="molecule type" value="Genomic_DNA"/>
</dbReference>
<dbReference type="Proteomes" id="UP000245647">
    <property type="component" value="Unassembled WGS sequence"/>
</dbReference>
<dbReference type="RefSeq" id="WP_146198877.1">
    <property type="nucleotide sequence ID" value="NZ_QEAS01000057.1"/>
</dbReference>
<evidence type="ECO:0000313" key="2">
    <source>
        <dbReference type="Proteomes" id="UP000245647"/>
    </source>
</evidence>
<keyword evidence="2" id="KW-1185">Reference proteome</keyword>
<dbReference type="NCBIfam" id="TIGR03696">
    <property type="entry name" value="Rhs_assc_core"/>
    <property type="match status" value="1"/>
</dbReference>
<evidence type="ECO:0000313" key="1">
    <source>
        <dbReference type="EMBL" id="PWG77922.1"/>
    </source>
</evidence>
<protein>
    <recommendedName>
        <fullName evidence="3">DUF4160 domain-containing protein</fullName>
    </recommendedName>
</protein>
<dbReference type="AlphaFoldDB" id="A0A2U2P963"/>